<accession>A0A1F5YIL2</accession>
<dbReference type="AlphaFoldDB" id="A0A1F5YIL2"/>
<evidence type="ECO:0000256" key="1">
    <source>
        <dbReference type="SAM" id="Phobius"/>
    </source>
</evidence>
<evidence type="ECO:0000313" key="3">
    <source>
        <dbReference type="Proteomes" id="UP000177396"/>
    </source>
</evidence>
<proteinExistence type="predicted"/>
<dbReference type="Proteomes" id="UP000177396">
    <property type="component" value="Unassembled WGS sequence"/>
</dbReference>
<name>A0A1F5YIL2_9BACT</name>
<keyword evidence="1" id="KW-0472">Membrane</keyword>
<gene>
    <name evidence="2" type="ORF">A2153_04025</name>
</gene>
<keyword evidence="1" id="KW-1133">Transmembrane helix</keyword>
<reference evidence="2 3" key="1">
    <citation type="journal article" date="2016" name="Nat. Commun.">
        <title>Thousands of microbial genomes shed light on interconnected biogeochemical processes in an aquifer system.</title>
        <authorList>
            <person name="Anantharaman K."/>
            <person name="Brown C.T."/>
            <person name="Hug L.A."/>
            <person name="Sharon I."/>
            <person name="Castelle C.J."/>
            <person name="Probst A.J."/>
            <person name="Thomas B.C."/>
            <person name="Singh A."/>
            <person name="Wilkins M.J."/>
            <person name="Karaoz U."/>
            <person name="Brodie E.L."/>
            <person name="Williams K.H."/>
            <person name="Hubbard S.S."/>
            <person name="Banfield J.F."/>
        </authorList>
    </citation>
    <scope>NUCLEOTIDE SEQUENCE [LARGE SCALE GENOMIC DNA]</scope>
</reference>
<keyword evidence="1" id="KW-0812">Transmembrane</keyword>
<organism evidence="2 3">
    <name type="scientific">Candidatus Gottesmanbacteria bacterium RBG_16_38_7b</name>
    <dbReference type="NCBI Taxonomy" id="1798372"/>
    <lineage>
        <taxon>Bacteria</taxon>
        <taxon>Candidatus Gottesmaniibacteriota</taxon>
    </lineage>
</organism>
<feature type="transmembrane region" description="Helical" evidence="1">
    <location>
        <begin position="20"/>
        <end position="37"/>
    </location>
</feature>
<protein>
    <submittedName>
        <fullName evidence="2">Uncharacterized protein</fullName>
    </submittedName>
</protein>
<evidence type="ECO:0000313" key="2">
    <source>
        <dbReference type="EMBL" id="OGF99796.1"/>
    </source>
</evidence>
<comment type="caution">
    <text evidence="2">The sequence shown here is derived from an EMBL/GenBank/DDBJ whole genome shotgun (WGS) entry which is preliminary data.</text>
</comment>
<dbReference type="EMBL" id="MFJB01000050">
    <property type="protein sequence ID" value="OGF99796.1"/>
    <property type="molecule type" value="Genomic_DNA"/>
</dbReference>
<sequence length="274" mass="31258">MKLTIRPLTKTVSKLKTLQILYGLIGIFLFSIFFYIYKQEQNSVYIYVTALLSDGKDIFVAAPYWVANTISKGTKDKSILGKTNAELIDVETYEGGSHGKHVILRLKLSAIKDRFGSLYYKNQQLEVNKWLDLKLGQIDEKIYVVYLGAKLQDSNKHRYRIIISKKSEEPYVVNNLKVNDEMVNNKGEILAKIISLKSTHAEIRSPSDASPLSISYDPLKKDLLLEVDILTNLREGIEYFGELRKLRAGESINLFFPQATLWDAVITSVMKLNQ</sequence>